<dbReference type="Proteomes" id="UP000290572">
    <property type="component" value="Unassembled WGS sequence"/>
</dbReference>
<feature type="compositionally biased region" description="Basic and acidic residues" evidence="2">
    <location>
        <begin position="1"/>
        <end position="26"/>
    </location>
</feature>
<evidence type="ECO:0000256" key="1">
    <source>
        <dbReference type="SAM" id="Coils"/>
    </source>
</evidence>
<feature type="compositionally biased region" description="Polar residues" evidence="2">
    <location>
        <begin position="37"/>
        <end position="51"/>
    </location>
</feature>
<feature type="region of interest" description="Disordered" evidence="2">
    <location>
        <begin position="1"/>
        <end position="63"/>
    </location>
</feature>
<gene>
    <name evidence="4" type="ORF">ROHU_002360</name>
    <name evidence="3" type="ORF">ROHU_006338</name>
</gene>
<feature type="coiled-coil region" evidence="1">
    <location>
        <begin position="116"/>
        <end position="143"/>
    </location>
</feature>
<reference evidence="4 5" key="1">
    <citation type="submission" date="2018-03" db="EMBL/GenBank/DDBJ databases">
        <title>Draft genome sequence of Rohu Carp (Labeo rohita).</title>
        <authorList>
            <person name="Das P."/>
            <person name="Kushwaha B."/>
            <person name="Joshi C.G."/>
            <person name="Kumar D."/>
            <person name="Nagpure N.S."/>
            <person name="Sahoo L."/>
            <person name="Das S.P."/>
            <person name="Bit A."/>
            <person name="Patnaik S."/>
            <person name="Meher P.K."/>
            <person name="Jayasankar P."/>
            <person name="Koringa P.G."/>
            <person name="Patel N.V."/>
            <person name="Hinsu A.T."/>
            <person name="Kumar R."/>
            <person name="Pandey M."/>
            <person name="Agarwal S."/>
            <person name="Srivastava S."/>
            <person name="Singh M."/>
            <person name="Iquebal M.A."/>
            <person name="Jaiswal S."/>
            <person name="Angadi U.B."/>
            <person name="Kumar N."/>
            <person name="Raza M."/>
            <person name="Shah T.M."/>
            <person name="Rai A."/>
            <person name="Jena J.K."/>
        </authorList>
    </citation>
    <scope>NUCLEOTIDE SEQUENCE [LARGE SCALE GENOMIC DNA]</scope>
    <source>
        <strain evidence="4">DASCIFA01</strain>
        <tissue evidence="4">Testis</tissue>
    </source>
</reference>
<dbReference type="AlphaFoldDB" id="A0A498NXV0"/>
<evidence type="ECO:0000313" key="3">
    <source>
        <dbReference type="EMBL" id="RXN24098.1"/>
    </source>
</evidence>
<name>A0A498NXV0_LABRO</name>
<dbReference type="Gene3D" id="3.30.70.1820">
    <property type="entry name" value="L1 transposable element, RRM domain"/>
    <property type="match status" value="1"/>
</dbReference>
<dbReference type="PANTHER" id="PTHR11505">
    <property type="entry name" value="L1 TRANSPOSABLE ELEMENT-RELATED"/>
    <property type="match status" value="1"/>
</dbReference>
<evidence type="ECO:0000256" key="2">
    <source>
        <dbReference type="SAM" id="MobiDB-lite"/>
    </source>
</evidence>
<protein>
    <submittedName>
        <fullName evidence="4">Ectonucleoside triphosphate diphosphohydrolase 2-like protein</fullName>
    </submittedName>
</protein>
<dbReference type="InterPro" id="IPR004244">
    <property type="entry name" value="Transposase_22"/>
</dbReference>
<accession>A0A498NXV0</accession>
<evidence type="ECO:0000313" key="4">
    <source>
        <dbReference type="EMBL" id="RXN37092.1"/>
    </source>
</evidence>
<keyword evidence="1" id="KW-0175">Coiled coil</keyword>
<dbReference type="STRING" id="84645.A0A498NXV0"/>
<comment type="caution">
    <text evidence="4">The sequence shown here is derived from an EMBL/GenBank/DDBJ whole genome shotgun (WGS) entry which is preliminary data.</text>
</comment>
<dbReference type="GO" id="GO:0016787">
    <property type="term" value="F:hydrolase activity"/>
    <property type="evidence" value="ECO:0007669"/>
    <property type="project" value="UniProtKB-KW"/>
</dbReference>
<proteinExistence type="predicted"/>
<dbReference type="EMBL" id="QBIY01006343">
    <property type="protein sequence ID" value="RXN37092.1"/>
    <property type="molecule type" value="Genomic_DNA"/>
</dbReference>
<sequence>MAEKRPVKSKDKTAFGRAKDSPDLTDMHSYARKHGTDTSLITLPESEPSTPDSKRSRPEPTLGEVQDNIVKILVEKMSQNTAVLNQEIKQNRECVNSLKEATEYLFQELKDVKADISNMKTMEEDHQKRITELEDKLNETERYQRRWNLRLYGLAEQEGEDVKAQVVQICRSVIPENEEACQQHIDVSHRVGRKNAEKTRPVIIRFVARSTRDLIWKNAKGSEYLKSRKLRFGEDLTTKDKEARNKLWPQIDAARKEGKRAFYVGAKAIIDGKEVRV</sequence>
<evidence type="ECO:0000313" key="5">
    <source>
        <dbReference type="Proteomes" id="UP000290572"/>
    </source>
</evidence>
<dbReference type="EMBL" id="QBIY01012551">
    <property type="protein sequence ID" value="RXN24098.1"/>
    <property type="molecule type" value="Genomic_DNA"/>
</dbReference>
<organism evidence="4 5">
    <name type="scientific">Labeo rohita</name>
    <name type="common">Indian major carp</name>
    <name type="synonym">Cyprinus rohita</name>
    <dbReference type="NCBI Taxonomy" id="84645"/>
    <lineage>
        <taxon>Eukaryota</taxon>
        <taxon>Metazoa</taxon>
        <taxon>Chordata</taxon>
        <taxon>Craniata</taxon>
        <taxon>Vertebrata</taxon>
        <taxon>Euteleostomi</taxon>
        <taxon>Actinopterygii</taxon>
        <taxon>Neopterygii</taxon>
        <taxon>Teleostei</taxon>
        <taxon>Ostariophysi</taxon>
        <taxon>Cypriniformes</taxon>
        <taxon>Cyprinidae</taxon>
        <taxon>Labeoninae</taxon>
        <taxon>Labeonini</taxon>
        <taxon>Labeo</taxon>
    </lineage>
</organism>
<keyword evidence="5" id="KW-1185">Reference proteome</keyword>
<keyword evidence="4" id="KW-0378">Hydrolase</keyword>